<evidence type="ECO:0000313" key="3">
    <source>
        <dbReference type="Proteomes" id="UP000295444"/>
    </source>
</evidence>
<gene>
    <name evidence="2" type="ORF">EV186_106308</name>
</gene>
<dbReference type="PANTHER" id="PTHR36437">
    <property type="entry name" value="GLYOXALASE/BLEOMYCIN RESISTANCE PROTEIN/DIOXYGENASE"/>
    <property type="match status" value="1"/>
</dbReference>
<reference evidence="2 3" key="1">
    <citation type="submission" date="2019-03" db="EMBL/GenBank/DDBJ databases">
        <title>Genomic Encyclopedia of Type Strains, Phase IV (KMG-IV): sequencing the most valuable type-strain genomes for metagenomic binning, comparative biology and taxonomic classification.</title>
        <authorList>
            <person name="Goeker M."/>
        </authorList>
    </citation>
    <scope>NUCLEOTIDE SEQUENCE [LARGE SCALE GENOMIC DNA]</scope>
    <source>
        <strain evidence="2 3">DSM 45361</strain>
    </source>
</reference>
<sequence>MVLYVSDQAVARRFWTEVIGCTVATDAEYGDERWLEVLTPDGHTRLVLTKAQPGFERPAARDDLPHSNVFFYTDDIEATHRELTAKGVAFPAPPVKQSWGWWAMFEDPEGTRFALRQD</sequence>
<accession>A0A4R6S3W7</accession>
<dbReference type="GO" id="GO:0016829">
    <property type="term" value="F:lyase activity"/>
    <property type="evidence" value="ECO:0007669"/>
    <property type="project" value="UniProtKB-KW"/>
</dbReference>
<name>A0A4R6S3W7_LABRH</name>
<dbReference type="EMBL" id="SNXZ01000006">
    <property type="protein sequence ID" value="TDP93914.1"/>
    <property type="molecule type" value="Genomic_DNA"/>
</dbReference>
<dbReference type="Pfam" id="PF00903">
    <property type="entry name" value="Glyoxalase"/>
    <property type="match status" value="1"/>
</dbReference>
<dbReference type="SUPFAM" id="SSF54593">
    <property type="entry name" value="Glyoxalase/Bleomycin resistance protein/Dihydroxybiphenyl dioxygenase"/>
    <property type="match status" value="1"/>
</dbReference>
<proteinExistence type="predicted"/>
<comment type="caution">
    <text evidence="2">The sequence shown here is derived from an EMBL/GenBank/DDBJ whole genome shotgun (WGS) entry which is preliminary data.</text>
</comment>
<dbReference type="Proteomes" id="UP000295444">
    <property type="component" value="Unassembled WGS sequence"/>
</dbReference>
<dbReference type="InterPro" id="IPR037523">
    <property type="entry name" value="VOC_core"/>
</dbReference>
<feature type="domain" description="VOC" evidence="1">
    <location>
        <begin position="1"/>
        <end position="118"/>
    </location>
</feature>
<keyword evidence="2" id="KW-0456">Lyase</keyword>
<dbReference type="RefSeq" id="WP_341815705.1">
    <property type="nucleotide sequence ID" value="NZ_SNXZ01000006.1"/>
</dbReference>
<dbReference type="Gene3D" id="3.10.180.10">
    <property type="entry name" value="2,3-Dihydroxybiphenyl 1,2-Dioxygenase, domain 1"/>
    <property type="match status" value="1"/>
</dbReference>
<protein>
    <submittedName>
        <fullName evidence="2">Putative enzyme related to lactoylglutathione lyase</fullName>
    </submittedName>
</protein>
<organism evidence="2 3">
    <name type="scientific">Labedaea rhizosphaerae</name>
    <dbReference type="NCBI Taxonomy" id="598644"/>
    <lineage>
        <taxon>Bacteria</taxon>
        <taxon>Bacillati</taxon>
        <taxon>Actinomycetota</taxon>
        <taxon>Actinomycetes</taxon>
        <taxon>Pseudonocardiales</taxon>
        <taxon>Pseudonocardiaceae</taxon>
        <taxon>Labedaea</taxon>
    </lineage>
</organism>
<evidence type="ECO:0000259" key="1">
    <source>
        <dbReference type="PROSITE" id="PS51819"/>
    </source>
</evidence>
<dbReference type="PANTHER" id="PTHR36437:SF2">
    <property type="entry name" value="GLYOXALASE_BLEOMYCIN RESISTANCE PROTEIN_DIOXYGENASE"/>
    <property type="match status" value="1"/>
</dbReference>
<dbReference type="AlphaFoldDB" id="A0A4R6S3W7"/>
<dbReference type="InterPro" id="IPR029068">
    <property type="entry name" value="Glyas_Bleomycin-R_OHBP_Dase"/>
</dbReference>
<dbReference type="InterPro" id="IPR004360">
    <property type="entry name" value="Glyas_Fos-R_dOase_dom"/>
</dbReference>
<evidence type="ECO:0000313" key="2">
    <source>
        <dbReference type="EMBL" id="TDP93914.1"/>
    </source>
</evidence>
<dbReference type="PROSITE" id="PS51819">
    <property type="entry name" value="VOC"/>
    <property type="match status" value="1"/>
</dbReference>
<keyword evidence="3" id="KW-1185">Reference proteome</keyword>